<evidence type="ECO:0000313" key="1">
    <source>
        <dbReference type="EMBL" id="NIJ45662.1"/>
    </source>
</evidence>
<accession>A0ABX0UF77</accession>
<protein>
    <recommendedName>
        <fullName evidence="3">Lipoprotein</fullName>
    </recommendedName>
</protein>
<dbReference type="RefSeq" id="WP_167188155.1">
    <property type="nucleotide sequence ID" value="NZ_JAASQL010000002.1"/>
</dbReference>
<organism evidence="1 2">
    <name type="scientific">Wenyingzhuangia heitensis</name>
    <dbReference type="NCBI Taxonomy" id="1487859"/>
    <lineage>
        <taxon>Bacteria</taxon>
        <taxon>Pseudomonadati</taxon>
        <taxon>Bacteroidota</taxon>
        <taxon>Flavobacteriia</taxon>
        <taxon>Flavobacteriales</taxon>
        <taxon>Flavobacteriaceae</taxon>
        <taxon>Wenyingzhuangia</taxon>
    </lineage>
</organism>
<dbReference type="Proteomes" id="UP000745859">
    <property type="component" value="Unassembled WGS sequence"/>
</dbReference>
<evidence type="ECO:0000313" key="2">
    <source>
        <dbReference type="Proteomes" id="UP000745859"/>
    </source>
</evidence>
<name>A0ABX0UF77_9FLAO</name>
<dbReference type="PROSITE" id="PS51257">
    <property type="entry name" value="PROKAR_LIPOPROTEIN"/>
    <property type="match status" value="1"/>
</dbReference>
<evidence type="ECO:0008006" key="3">
    <source>
        <dbReference type="Google" id="ProtNLM"/>
    </source>
</evidence>
<reference evidence="1 2" key="1">
    <citation type="submission" date="2020-03" db="EMBL/GenBank/DDBJ databases">
        <title>Genomic Encyclopedia of Type Strains, Phase IV (KMG-IV): sequencing the most valuable type-strain genomes for metagenomic binning, comparative biology and taxonomic classification.</title>
        <authorList>
            <person name="Goeker M."/>
        </authorList>
    </citation>
    <scope>NUCLEOTIDE SEQUENCE [LARGE SCALE GENOMIC DNA]</scope>
    <source>
        <strain evidence="1 2">DSM 101599</strain>
    </source>
</reference>
<sequence>MKRKMILGIVLMTMLVTGCSKDDSDSIENEKITDVITSEKSKFKFVFTQTGEVENYTGILAVSGLSDNVYDVNTLEIINGKEINLGRTAFVNVHEREVGSYTFVTANKTKSLHVVITTSGYSLTDVGVHYNFTVYKNDKEIFNQDFDVIKGSGPATKSYVF</sequence>
<keyword evidence="2" id="KW-1185">Reference proteome</keyword>
<comment type="caution">
    <text evidence="1">The sequence shown here is derived from an EMBL/GenBank/DDBJ whole genome shotgun (WGS) entry which is preliminary data.</text>
</comment>
<dbReference type="EMBL" id="JAASQL010000002">
    <property type="protein sequence ID" value="NIJ45662.1"/>
    <property type="molecule type" value="Genomic_DNA"/>
</dbReference>
<gene>
    <name evidence="1" type="ORF">FHR24_002130</name>
</gene>
<proteinExistence type="predicted"/>